<comment type="caution">
    <text evidence="2">The sequence shown here is derived from an EMBL/GenBank/DDBJ whole genome shotgun (WGS) entry which is preliminary data.</text>
</comment>
<evidence type="ECO:0000313" key="2">
    <source>
        <dbReference type="EMBL" id="MCP9762714.1"/>
    </source>
</evidence>
<protein>
    <submittedName>
        <fullName evidence="2">DUF456 domain-containing protein</fullName>
    </submittedName>
</protein>
<accession>A0AAE3KSL5</accession>
<evidence type="ECO:0000256" key="1">
    <source>
        <dbReference type="SAM" id="Phobius"/>
    </source>
</evidence>
<dbReference type="InterPro" id="IPR007403">
    <property type="entry name" value="DUF456"/>
</dbReference>
<keyword evidence="1" id="KW-0472">Membrane</keyword>
<dbReference type="PANTHER" id="PTHR39165:SF1">
    <property type="entry name" value="DUF456 DOMAIN-CONTAINING PROTEIN"/>
    <property type="match status" value="1"/>
</dbReference>
<dbReference type="AlphaFoldDB" id="A0AAE3KSL5"/>
<dbReference type="PANTHER" id="PTHR39165">
    <property type="entry name" value="IG HYPOTHETICAL 17883"/>
    <property type="match status" value="1"/>
</dbReference>
<dbReference type="Proteomes" id="UP001204144">
    <property type="component" value="Unassembled WGS sequence"/>
</dbReference>
<dbReference type="Pfam" id="PF04306">
    <property type="entry name" value="DUF456"/>
    <property type="match status" value="1"/>
</dbReference>
<name>A0AAE3KSL5_9BACT</name>
<feature type="transmembrane region" description="Helical" evidence="1">
    <location>
        <begin position="87"/>
        <end position="110"/>
    </location>
</feature>
<sequence length="160" mass="16987">MDYLLLISGLGCLVIGLAGAILPLPGPPLSFGGILLLHYSRFAEFSENSLIAFGVITVLITVLDYYIPIWGTKKFGGSKWGTIGSGIGLLVGMFLGPFGLFIGAFVGAFIGEYLSNKNHNIAFKAALGSFLGLMAGIVAKTVLCIVMLVYAIIEIYQSFQ</sequence>
<dbReference type="EMBL" id="RJUF01000014">
    <property type="protein sequence ID" value="MCP9762714.1"/>
    <property type="molecule type" value="Genomic_DNA"/>
</dbReference>
<feature type="transmembrane region" description="Helical" evidence="1">
    <location>
        <begin position="48"/>
        <end position="67"/>
    </location>
</feature>
<keyword evidence="3" id="KW-1185">Reference proteome</keyword>
<gene>
    <name evidence="2" type="ORF">EGI31_07075</name>
</gene>
<reference evidence="2 3" key="1">
    <citation type="submission" date="2018-11" db="EMBL/GenBank/DDBJ databases">
        <title>Novel bacteria species description.</title>
        <authorList>
            <person name="Han J.-H."/>
        </authorList>
    </citation>
    <scope>NUCLEOTIDE SEQUENCE [LARGE SCALE GENOMIC DNA]</scope>
    <source>
        <strain evidence="2 3">KCTC23259</strain>
    </source>
</reference>
<feature type="transmembrane region" description="Helical" evidence="1">
    <location>
        <begin position="130"/>
        <end position="153"/>
    </location>
</feature>
<keyword evidence="1" id="KW-1133">Transmembrane helix</keyword>
<evidence type="ECO:0000313" key="3">
    <source>
        <dbReference type="Proteomes" id="UP001204144"/>
    </source>
</evidence>
<keyword evidence="1" id="KW-0812">Transmembrane</keyword>
<dbReference type="RefSeq" id="WP_255036486.1">
    <property type="nucleotide sequence ID" value="NZ_RJUF01000014.1"/>
</dbReference>
<organism evidence="2 3">
    <name type="scientific">Lacihabitans soyangensis</name>
    <dbReference type="NCBI Taxonomy" id="869394"/>
    <lineage>
        <taxon>Bacteria</taxon>
        <taxon>Pseudomonadati</taxon>
        <taxon>Bacteroidota</taxon>
        <taxon>Cytophagia</taxon>
        <taxon>Cytophagales</taxon>
        <taxon>Leadbetterellaceae</taxon>
        <taxon>Lacihabitans</taxon>
    </lineage>
</organism>
<proteinExistence type="predicted"/>